<dbReference type="VEuPathDB" id="VectorBase:ISCW004871"/>
<dbReference type="InParanoid" id="B7PJV9"/>
<protein>
    <submittedName>
        <fullName evidence="2 3">Uncharacterized protein</fullName>
    </submittedName>
</protein>
<evidence type="ECO:0000313" key="2">
    <source>
        <dbReference type="EMBL" id="EEC06881.1"/>
    </source>
</evidence>
<dbReference type="HOGENOM" id="CLU_1919356_0_0_1"/>
<accession>B7PJV9</accession>
<proteinExistence type="predicted"/>
<dbReference type="Proteomes" id="UP000001555">
    <property type="component" value="Unassembled WGS sequence"/>
</dbReference>
<dbReference type="PaxDb" id="6945-B7PJV9"/>
<name>B7PJV9_IXOSC</name>
<dbReference type="EnsemblMetazoa" id="ISCW004871-RA">
    <property type="protein sequence ID" value="ISCW004871-PA"/>
    <property type="gene ID" value="ISCW004871"/>
</dbReference>
<organism>
    <name type="scientific">Ixodes scapularis</name>
    <name type="common">Black-legged tick</name>
    <name type="synonym">Deer tick</name>
    <dbReference type="NCBI Taxonomy" id="6945"/>
    <lineage>
        <taxon>Eukaryota</taxon>
        <taxon>Metazoa</taxon>
        <taxon>Ecdysozoa</taxon>
        <taxon>Arthropoda</taxon>
        <taxon>Chelicerata</taxon>
        <taxon>Arachnida</taxon>
        <taxon>Acari</taxon>
        <taxon>Parasitiformes</taxon>
        <taxon>Ixodida</taxon>
        <taxon>Ixodoidea</taxon>
        <taxon>Ixodidae</taxon>
        <taxon>Ixodinae</taxon>
        <taxon>Ixodes</taxon>
    </lineage>
</organism>
<dbReference type="VEuPathDB" id="VectorBase:ISCI004871"/>
<dbReference type="EMBL" id="DS728659">
    <property type="protein sequence ID" value="EEC06881.1"/>
    <property type="molecule type" value="Genomic_DNA"/>
</dbReference>
<evidence type="ECO:0000313" key="4">
    <source>
        <dbReference type="Proteomes" id="UP000001555"/>
    </source>
</evidence>
<reference evidence="3" key="2">
    <citation type="submission" date="2020-05" db="UniProtKB">
        <authorList>
            <consortium name="EnsemblMetazoa"/>
        </authorList>
    </citation>
    <scope>IDENTIFICATION</scope>
    <source>
        <strain evidence="3">wikel</strain>
    </source>
</reference>
<feature type="compositionally biased region" description="Basic and acidic residues" evidence="1">
    <location>
        <begin position="47"/>
        <end position="57"/>
    </location>
</feature>
<dbReference type="AlphaFoldDB" id="B7PJV9"/>
<feature type="region of interest" description="Disordered" evidence="1">
    <location>
        <begin position="1"/>
        <end position="89"/>
    </location>
</feature>
<dbReference type="EMBL" id="ABJB011089933">
    <property type="status" value="NOT_ANNOTATED_CDS"/>
    <property type="molecule type" value="Genomic_DNA"/>
</dbReference>
<sequence>MQQQKRKLLPETSEGFTGALSIPPIAHSGAGATRRSRHRQAALPDPVSKRTGAEIRTRFAARRGLRSLGKGQESGPLDSGVGEGHICRDDRPKLSASRRFQRNAFVLNLGLRLGRVRRSRSLRMGGALGGRM</sequence>
<reference evidence="2 4" key="1">
    <citation type="submission" date="2008-03" db="EMBL/GenBank/DDBJ databases">
        <title>Annotation of Ixodes scapularis.</title>
        <authorList>
            <consortium name="Ixodes scapularis Genome Project Consortium"/>
            <person name="Caler E."/>
            <person name="Hannick L.I."/>
            <person name="Bidwell S."/>
            <person name="Joardar V."/>
            <person name="Thiagarajan M."/>
            <person name="Amedeo P."/>
            <person name="Galinsky K.J."/>
            <person name="Schobel S."/>
            <person name="Inman J."/>
            <person name="Hostetler J."/>
            <person name="Miller J."/>
            <person name="Hammond M."/>
            <person name="Megy K."/>
            <person name="Lawson D."/>
            <person name="Kodira C."/>
            <person name="Sutton G."/>
            <person name="Meyer J."/>
            <person name="Hill C.A."/>
            <person name="Birren B."/>
            <person name="Nene V."/>
            <person name="Collins F."/>
            <person name="Alarcon-Chaidez F."/>
            <person name="Wikel S."/>
            <person name="Strausberg R."/>
        </authorList>
    </citation>
    <scope>NUCLEOTIDE SEQUENCE [LARGE SCALE GENOMIC DNA]</scope>
    <source>
        <strain evidence="4">Wikel</strain>
        <strain evidence="2">Wikel colony</strain>
    </source>
</reference>
<evidence type="ECO:0000313" key="3">
    <source>
        <dbReference type="EnsemblMetazoa" id="ISCW004871-PA"/>
    </source>
</evidence>
<gene>
    <name evidence="2" type="ORF">IscW_ISCW004871</name>
</gene>
<keyword evidence="4" id="KW-1185">Reference proteome</keyword>
<evidence type="ECO:0000256" key="1">
    <source>
        <dbReference type="SAM" id="MobiDB-lite"/>
    </source>
</evidence>